<dbReference type="RefSeq" id="WP_135428800.1">
    <property type="nucleotide sequence ID" value="NZ_RPEM01000001.1"/>
</dbReference>
<dbReference type="Proteomes" id="UP000297741">
    <property type="component" value="Unassembled WGS sequence"/>
</dbReference>
<dbReference type="EMBL" id="RPEM01000001">
    <property type="protein sequence ID" value="TGD45417.1"/>
    <property type="molecule type" value="Genomic_DNA"/>
</dbReference>
<keyword evidence="1" id="KW-0732">Signal</keyword>
<evidence type="ECO:0000259" key="2">
    <source>
        <dbReference type="Pfam" id="PF07007"/>
    </source>
</evidence>
<feature type="domain" description="Lysozyme inhibitor LprI-like N-terminal" evidence="2">
    <location>
        <begin position="25"/>
        <end position="125"/>
    </location>
</feature>
<dbReference type="Gene3D" id="1.20.1270.180">
    <property type="match status" value="1"/>
</dbReference>
<proteinExistence type="predicted"/>
<name>A0ABY2KV32_9RHOB</name>
<sequence>MRILGLVLVLGAGFAGVAQAQAVNCNNAMTQMEINACAGMAFEAADRDLNAAYAQARDQMARIDSGLPPNLQGAEVALRDGQRAWISFRDNACAAEGFQMRGGSGEAMMVLGCMARLTQARAQDLWTLAAGMEG</sequence>
<evidence type="ECO:0000313" key="3">
    <source>
        <dbReference type="EMBL" id="TGD45417.1"/>
    </source>
</evidence>
<organism evidence="3 4">
    <name type="scientific">Pseudotabrizicola sediminis</name>
    <dbReference type="NCBI Taxonomy" id="2486418"/>
    <lineage>
        <taxon>Bacteria</taxon>
        <taxon>Pseudomonadati</taxon>
        <taxon>Pseudomonadota</taxon>
        <taxon>Alphaproteobacteria</taxon>
        <taxon>Rhodobacterales</taxon>
        <taxon>Paracoccaceae</taxon>
        <taxon>Pseudotabrizicola</taxon>
    </lineage>
</organism>
<evidence type="ECO:0000256" key="1">
    <source>
        <dbReference type="SAM" id="SignalP"/>
    </source>
</evidence>
<reference evidence="3 4" key="1">
    <citation type="submission" date="2018-11" db="EMBL/GenBank/DDBJ databases">
        <title>Tabrizicola sp. isolated from sediment of alpine lake.</title>
        <authorList>
            <person name="Liu Z."/>
        </authorList>
    </citation>
    <scope>NUCLEOTIDE SEQUENCE [LARGE SCALE GENOMIC DNA]</scope>
    <source>
        <strain evidence="3 4">DRYC-M-16</strain>
    </source>
</reference>
<accession>A0ABY2KV32</accession>
<dbReference type="InterPro" id="IPR009739">
    <property type="entry name" value="LprI-like_N"/>
</dbReference>
<keyword evidence="4" id="KW-1185">Reference proteome</keyword>
<feature type="signal peptide" evidence="1">
    <location>
        <begin position="1"/>
        <end position="20"/>
    </location>
</feature>
<dbReference type="Pfam" id="PF07007">
    <property type="entry name" value="LprI"/>
    <property type="match status" value="1"/>
</dbReference>
<protein>
    <submittedName>
        <fullName evidence="3">DUF1311 domain-containing protein</fullName>
    </submittedName>
</protein>
<gene>
    <name evidence="3" type="ORF">EEB11_02450</name>
</gene>
<comment type="caution">
    <text evidence="3">The sequence shown here is derived from an EMBL/GenBank/DDBJ whole genome shotgun (WGS) entry which is preliminary data.</text>
</comment>
<evidence type="ECO:0000313" key="4">
    <source>
        <dbReference type="Proteomes" id="UP000297741"/>
    </source>
</evidence>
<dbReference type="PANTHER" id="PTHR39176:SF1">
    <property type="entry name" value="PERIPLASMIC PROTEIN"/>
    <property type="match status" value="1"/>
</dbReference>
<feature type="chain" id="PRO_5045464051" evidence="1">
    <location>
        <begin position="21"/>
        <end position="134"/>
    </location>
</feature>
<dbReference type="PANTHER" id="PTHR39176">
    <property type="entry name" value="PERIPLASMIC PROTEIN-RELATED"/>
    <property type="match status" value="1"/>
</dbReference>